<dbReference type="SUPFAM" id="SSF51905">
    <property type="entry name" value="FAD/NAD(P)-binding domain"/>
    <property type="match status" value="1"/>
</dbReference>
<reference evidence="7 8" key="1">
    <citation type="journal article" date="2019" name="Nat. Ecol. Evol.">
        <title>Megaphylogeny resolves global patterns of mushroom evolution.</title>
        <authorList>
            <person name="Varga T."/>
            <person name="Krizsan K."/>
            <person name="Foldi C."/>
            <person name="Dima B."/>
            <person name="Sanchez-Garcia M."/>
            <person name="Sanchez-Ramirez S."/>
            <person name="Szollosi G.J."/>
            <person name="Szarkandi J.G."/>
            <person name="Papp V."/>
            <person name="Albert L."/>
            <person name="Andreopoulos W."/>
            <person name="Angelini C."/>
            <person name="Antonin V."/>
            <person name="Barry K.W."/>
            <person name="Bougher N.L."/>
            <person name="Buchanan P."/>
            <person name="Buyck B."/>
            <person name="Bense V."/>
            <person name="Catcheside P."/>
            <person name="Chovatia M."/>
            <person name="Cooper J."/>
            <person name="Damon W."/>
            <person name="Desjardin D."/>
            <person name="Finy P."/>
            <person name="Geml J."/>
            <person name="Haridas S."/>
            <person name="Hughes K."/>
            <person name="Justo A."/>
            <person name="Karasinski D."/>
            <person name="Kautmanova I."/>
            <person name="Kiss B."/>
            <person name="Kocsube S."/>
            <person name="Kotiranta H."/>
            <person name="LaButti K.M."/>
            <person name="Lechner B.E."/>
            <person name="Liimatainen K."/>
            <person name="Lipzen A."/>
            <person name="Lukacs Z."/>
            <person name="Mihaltcheva S."/>
            <person name="Morgado L.N."/>
            <person name="Niskanen T."/>
            <person name="Noordeloos M.E."/>
            <person name="Ohm R.A."/>
            <person name="Ortiz-Santana B."/>
            <person name="Ovrebo C."/>
            <person name="Racz N."/>
            <person name="Riley R."/>
            <person name="Savchenko A."/>
            <person name="Shiryaev A."/>
            <person name="Soop K."/>
            <person name="Spirin V."/>
            <person name="Szebenyi C."/>
            <person name="Tomsovsky M."/>
            <person name="Tulloss R.E."/>
            <person name="Uehling J."/>
            <person name="Grigoriev I.V."/>
            <person name="Vagvolgyi C."/>
            <person name="Papp T."/>
            <person name="Martin F.M."/>
            <person name="Miettinen O."/>
            <person name="Hibbett D.S."/>
            <person name="Nagy L.G."/>
        </authorList>
    </citation>
    <scope>NUCLEOTIDE SEQUENCE [LARGE SCALE GENOMIC DNA]</scope>
    <source>
        <strain evidence="7 8">CBS 962.96</strain>
    </source>
</reference>
<dbReference type="PANTHER" id="PTHR13789">
    <property type="entry name" value="MONOOXYGENASE"/>
    <property type="match status" value="1"/>
</dbReference>
<dbReference type="InterPro" id="IPR002938">
    <property type="entry name" value="FAD-bd"/>
</dbReference>
<dbReference type="GO" id="GO:0071949">
    <property type="term" value="F:FAD binding"/>
    <property type="evidence" value="ECO:0007669"/>
    <property type="project" value="InterPro"/>
</dbReference>
<feature type="domain" description="FAD-binding" evidence="6">
    <location>
        <begin position="17"/>
        <end position="359"/>
    </location>
</feature>
<dbReference type="PANTHER" id="PTHR13789:SF309">
    <property type="entry name" value="PUTATIVE (AFU_ORTHOLOGUE AFUA_6G14510)-RELATED"/>
    <property type="match status" value="1"/>
</dbReference>
<organism evidence="7 8">
    <name type="scientific">Dendrothele bispora (strain CBS 962.96)</name>
    <dbReference type="NCBI Taxonomy" id="1314807"/>
    <lineage>
        <taxon>Eukaryota</taxon>
        <taxon>Fungi</taxon>
        <taxon>Dikarya</taxon>
        <taxon>Basidiomycota</taxon>
        <taxon>Agaricomycotina</taxon>
        <taxon>Agaricomycetes</taxon>
        <taxon>Agaricomycetidae</taxon>
        <taxon>Agaricales</taxon>
        <taxon>Agaricales incertae sedis</taxon>
        <taxon>Dendrothele</taxon>
    </lineage>
</organism>
<dbReference type="InterPro" id="IPR036188">
    <property type="entry name" value="FAD/NAD-bd_sf"/>
</dbReference>
<proteinExistence type="inferred from homology"/>
<evidence type="ECO:0000313" key="7">
    <source>
        <dbReference type="EMBL" id="THU97357.1"/>
    </source>
</evidence>
<keyword evidence="2" id="KW-0285">Flavoprotein</keyword>
<dbReference type="InterPro" id="IPR050493">
    <property type="entry name" value="FAD-dep_Monooxygenase_BioMet"/>
</dbReference>
<comment type="similarity">
    <text evidence="1">Belongs to the paxM FAD-dependent monooxygenase family.</text>
</comment>
<keyword evidence="8" id="KW-1185">Reference proteome</keyword>
<evidence type="ECO:0000313" key="8">
    <source>
        <dbReference type="Proteomes" id="UP000297245"/>
    </source>
</evidence>
<protein>
    <submittedName>
        <fullName evidence="7">FAD/NAD(P)-binding domain-containing protein</fullName>
    </submittedName>
</protein>
<dbReference type="Proteomes" id="UP000297245">
    <property type="component" value="Unassembled WGS sequence"/>
</dbReference>
<evidence type="ECO:0000256" key="3">
    <source>
        <dbReference type="ARBA" id="ARBA00022827"/>
    </source>
</evidence>
<gene>
    <name evidence="7" type="ORF">K435DRAFT_838658</name>
</gene>
<keyword evidence="4" id="KW-0560">Oxidoreductase</keyword>
<keyword evidence="5" id="KW-0503">Monooxygenase</keyword>
<keyword evidence="3" id="KW-0274">FAD</keyword>
<dbReference type="OrthoDB" id="5428495at2759"/>
<evidence type="ECO:0000256" key="5">
    <source>
        <dbReference type="ARBA" id="ARBA00023033"/>
    </source>
</evidence>
<dbReference type="EMBL" id="ML179157">
    <property type="protein sequence ID" value="THU97357.1"/>
    <property type="molecule type" value="Genomic_DNA"/>
</dbReference>
<evidence type="ECO:0000256" key="1">
    <source>
        <dbReference type="ARBA" id="ARBA00007992"/>
    </source>
</evidence>
<name>A0A4S8M562_DENBC</name>
<dbReference type="PRINTS" id="PR00420">
    <property type="entry name" value="RNGMNOXGNASE"/>
</dbReference>
<accession>A0A4S8M562</accession>
<dbReference type="Pfam" id="PF01494">
    <property type="entry name" value="FAD_binding_3"/>
    <property type="match status" value="1"/>
</dbReference>
<dbReference type="AlphaFoldDB" id="A0A4S8M562"/>
<evidence type="ECO:0000256" key="2">
    <source>
        <dbReference type="ARBA" id="ARBA00022630"/>
    </source>
</evidence>
<dbReference type="GO" id="GO:0004497">
    <property type="term" value="F:monooxygenase activity"/>
    <property type="evidence" value="ECO:0007669"/>
    <property type="project" value="UniProtKB-KW"/>
</dbReference>
<evidence type="ECO:0000259" key="6">
    <source>
        <dbReference type="Pfam" id="PF01494"/>
    </source>
</evidence>
<sequence>MLPSFDFATQAEHTLTLIIIGGSIGGLCTAYWLKKAGHNVIVVEKYSEDMLKDHRFSGVRIPPNSSRLLYLLPGMMEILEEKSSLNLGAVYVQEGAGAVIGKLVFQNEMIADFGSQYYRIPFSHLWTHLYHLCILENIQFKFGFEVQKIHVEPDFVKVTAGSGEELSGDIIVGADGHNSITRNCILADVTGDSEEDSDEDVSTRLPELNQWYSCRLSVPIHEMEKDPDLLPLTRDSLWYLWMGDGIFHTGGREGEDQYAVCIFYPFSKYGKEDREWYEQSSSLLTSEEIENTDCELRVKKLLQLASTCQRTTQKPYKLSKFTDNSNQVILIGDAAHAAVIHGPQNTAIAIEDAFLLGFLFSKINSKHQISLCLNGFNEIKSKRTKMIIASDLENIIGYALAPGHDRDMRNSALGLCSGDNPVTDDVLAHILRGFIDDNNYDMQTVVEEWWYMWGRLM</sequence>
<dbReference type="Gene3D" id="3.50.50.60">
    <property type="entry name" value="FAD/NAD(P)-binding domain"/>
    <property type="match status" value="1"/>
</dbReference>
<evidence type="ECO:0000256" key="4">
    <source>
        <dbReference type="ARBA" id="ARBA00023002"/>
    </source>
</evidence>